<dbReference type="Proteomes" id="UP000692954">
    <property type="component" value="Unassembled WGS sequence"/>
</dbReference>
<dbReference type="InterPro" id="IPR056497">
    <property type="entry name" value="HEAT_DAAF5"/>
</dbReference>
<dbReference type="AlphaFoldDB" id="A0A8S1MTB4"/>
<dbReference type="EMBL" id="CAJJDN010000043">
    <property type="protein sequence ID" value="CAD8082612.1"/>
    <property type="molecule type" value="Genomic_DNA"/>
</dbReference>
<dbReference type="Pfam" id="PF24573">
    <property type="entry name" value="HEAT_DAAF5"/>
    <property type="match status" value="1"/>
</dbReference>
<dbReference type="InterPro" id="IPR052623">
    <property type="entry name" value="DAAF5"/>
</dbReference>
<dbReference type="OrthoDB" id="414863at2759"/>
<reference evidence="2" key="1">
    <citation type="submission" date="2021-01" db="EMBL/GenBank/DDBJ databases">
        <authorList>
            <consortium name="Genoscope - CEA"/>
            <person name="William W."/>
        </authorList>
    </citation>
    <scope>NUCLEOTIDE SEQUENCE</scope>
</reference>
<comment type="caution">
    <text evidence="2">The sequence shown here is derived from an EMBL/GenBank/DDBJ whole genome shotgun (WGS) entry which is preliminary data.</text>
</comment>
<organism evidence="2 3">
    <name type="scientific">Paramecium sonneborni</name>
    <dbReference type="NCBI Taxonomy" id="65129"/>
    <lineage>
        <taxon>Eukaryota</taxon>
        <taxon>Sar</taxon>
        <taxon>Alveolata</taxon>
        <taxon>Ciliophora</taxon>
        <taxon>Intramacronucleata</taxon>
        <taxon>Oligohymenophorea</taxon>
        <taxon>Peniculida</taxon>
        <taxon>Parameciidae</taxon>
        <taxon>Paramecium</taxon>
    </lineage>
</organism>
<feature type="domain" description="Dynein axonemal assembly factor 5 HEAT-repeat" evidence="1">
    <location>
        <begin position="19"/>
        <end position="204"/>
    </location>
</feature>
<dbReference type="PANTHER" id="PTHR16216">
    <property type="entry name" value="DYNEIN ASSEMBLY FACTOR 5, AXONEMAL"/>
    <property type="match status" value="1"/>
</dbReference>
<dbReference type="PANTHER" id="PTHR16216:SF2">
    <property type="entry name" value="DYNEIN AXONEMAL ASSEMBLY FACTOR 5"/>
    <property type="match status" value="1"/>
</dbReference>
<accession>A0A8S1MTB4</accession>
<evidence type="ECO:0000313" key="2">
    <source>
        <dbReference type="EMBL" id="CAD8082612.1"/>
    </source>
</evidence>
<keyword evidence="3" id="KW-1185">Reference proteome</keyword>
<evidence type="ECO:0000259" key="1">
    <source>
        <dbReference type="Pfam" id="PF24573"/>
    </source>
</evidence>
<evidence type="ECO:0000313" key="3">
    <source>
        <dbReference type="Proteomes" id="UP000692954"/>
    </source>
</evidence>
<proteinExistence type="predicted"/>
<name>A0A8S1MTB4_9CILI</name>
<gene>
    <name evidence="2" type="ORF">PSON_ATCC_30995.1.T0430302</name>
</gene>
<protein>
    <recommendedName>
        <fullName evidence="1">Dynein axonemal assembly factor 5 HEAT-repeat domain-containing protein</fullName>
    </recommendedName>
</protein>
<sequence length="507" mass="58703">MEKNQSLINKVSPFAQITEGQKYIITKNLPQLIQIVLKDAAEFQSTQIQKLKALQQLKMICCIGDIGEYLTQIFKLLAKIYTIDDKYYLNECRQICYLIGLKIQIDYYLPTLINQSRFELQAQQSKTLCNLINLISETIVHENDNLDLQSLVYLIGDIENVYSDCWEVMECIYHLEDRIIGQSQQELPIYVRQLFQVLLTIRSFNKKDCECLLQQLSTKCGYTSVTDLHANEISLILEQIANQEQFKTWKYNTREFLKFKAIVIGCGDGISKYMQQIIQIMKYSLGGDQEVELRLEVLLLLDKVVQIQSIKDTIKMYSAVMISQLLIQSMVWKANKPTVKVRKAAVIITLYLSEMLSQEEILELFPSLTAPLKSCMTDDWAPDLRFASSKLATSLIQKCQILNYEIIRDFYPSLLERLDDSQNQIRIEITFAIGALMQQKYDSSTILEYIVKATLIHLDDSSEEVQRAIFECLLKCPEKRVVLKEAEQAIKNFKYPRLCQELIKLVS</sequence>